<dbReference type="EMBL" id="CP066558">
    <property type="protein sequence ID" value="QQF83373.1"/>
    <property type="molecule type" value="Genomic_DNA"/>
</dbReference>
<proteinExistence type="predicted"/>
<evidence type="ECO:0000259" key="1">
    <source>
        <dbReference type="Pfam" id="PF07157"/>
    </source>
</evidence>
<keyword evidence="3" id="KW-1185">Reference proteome</keyword>
<gene>
    <name evidence="2" type="ORF">JFL49_08705</name>
</gene>
<dbReference type="AlphaFoldDB" id="A0A9Q7E5Q3"/>
<evidence type="ECO:0000313" key="3">
    <source>
        <dbReference type="Proteomes" id="UP000595373"/>
    </source>
</evidence>
<dbReference type="Proteomes" id="UP000595373">
    <property type="component" value="Chromosome"/>
</dbReference>
<dbReference type="InterPro" id="IPR009826">
    <property type="entry name" value="DNA_circ_N"/>
</dbReference>
<sequence length="451" mass="51321">MMGWTVPIRQASFKGVKFDVISVDESFERAVAEHSYPFVNGADLEDLGLNKQTVKLQAVCFGEGYYTDYKKLLAVIQSEGADVLVHPVRGRMLNMLLLSANLRHDADNINYVTLDLTFAEATPMQPIFVFEHSLLSIIDRYLNLLEDFMNEVTDFWVSCMEVIAFSHHMKSRLLKQWSAIYGCYEQLAGMFGQNNASAKPSINVSIKEFTQQSTTTLTHCYKILQSTAEKRRFASQLGVKAEFNELMRDLGKACNIPRHLVNGQQQKITTAAQFFATRENPQRQINTHLSIQEVKNLDCALHLMSCSVLAKAGVEIIEQQAENLTPAEIEYICQQIRTQILHTLNLVRALQQLAKQDEKQSQSNNDIYATGYHVAERLRTMAGEIMQMAVVAINQKPPLMVREVRFDSCIQQVAFDFYGNYRRSTELLRLNPQLNQPNFIEQGTLLNAYVK</sequence>
<feature type="domain" description="DNA circulation N-terminal" evidence="1">
    <location>
        <begin position="9"/>
        <end position="92"/>
    </location>
</feature>
<reference evidence="2 3" key="1">
    <citation type="submission" date="2020-12" db="EMBL/GenBank/DDBJ databases">
        <title>ASc-MMNZ-VFA-070.</title>
        <authorList>
            <person name="Schryvers A."/>
            <person name="Mostafa Nazari M."/>
            <person name="Farshchi Andisi V."/>
            <person name="Timsit E."/>
            <person name="Walter Morck D."/>
        </authorList>
    </citation>
    <scope>NUCLEOTIDE SEQUENCE [LARGE SCALE GENOMIC DNA]</scope>
    <source>
        <strain evidence="2 3">ASc-MMNZ-VFA-070</strain>
    </source>
</reference>
<accession>A0A9Q7E5Q3</accession>
<dbReference type="Pfam" id="PF07157">
    <property type="entry name" value="DNA_circ_N"/>
    <property type="match status" value="1"/>
</dbReference>
<name>A0A9Q7E5Q3_HISSO</name>
<protein>
    <submittedName>
        <fullName evidence="2">DNA circularization N-terminal domain-containing protein</fullName>
    </submittedName>
</protein>
<evidence type="ECO:0000313" key="2">
    <source>
        <dbReference type="EMBL" id="QQF83373.1"/>
    </source>
</evidence>
<organism evidence="2 3">
    <name type="scientific">Histophilus somni</name>
    <name type="common">Haemophilus somnus</name>
    <dbReference type="NCBI Taxonomy" id="731"/>
    <lineage>
        <taxon>Bacteria</taxon>
        <taxon>Pseudomonadati</taxon>
        <taxon>Pseudomonadota</taxon>
        <taxon>Gammaproteobacteria</taxon>
        <taxon>Pasteurellales</taxon>
        <taxon>Pasteurellaceae</taxon>
        <taxon>Histophilus</taxon>
    </lineage>
</organism>
<dbReference type="OrthoDB" id="378644at2"/>